<dbReference type="HOGENOM" id="CLU_2058008_0_0_7"/>
<dbReference type="Proteomes" id="UP000002420">
    <property type="component" value="Chromosome"/>
</dbReference>
<feature type="chain" id="PRO_5002786099" evidence="1">
    <location>
        <begin position="26"/>
        <end position="119"/>
    </location>
</feature>
<dbReference type="EMBL" id="CP001089">
    <property type="protein sequence ID" value="ACD95811.1"/>
    <property type="molecule type" value="Genomic_DNA"/>
</dbReference>
<gene>
    <name evidence="2" type="ordered locus">Glov_2095</name>
</gene>
<evidence type="ECO:0000313" key="3">
    <source>
        <dbReference type="Proteomes" id="UP000002420"/>
    </source>
</evidence>
<protein>
    <submittedName>
        <fullName evidence="2">Uncharacterized protein</fullName>
    </submittedName>
</protein>
<dbReference type="AlphaFoldDB" id="B3E3J2"/>
<feature type="signal peptide" evidence="1">
    <location>
        <begin position="1"/>
        <end position="25"/>
    </location>
</feature>
<dbReference type="KEGG" id="glo:Glov_2095"/>
<accession>B3E3J2</accession>
<name>B3E3J2_TRIL1</name>
<organism evidence="2 3">
    <name type="scientific">Trichlorobacter lovleyi (strain ATCC BAA-1151 / DSM 17278 / SZ)</name>
    <name type="common">Geobacter lovleyi</name>
    <dbReference type="NCBI Taxonomy" id="398767"/>
    <lineage>
        <taxon>Bacteria</taxon>
        <taxon>Pseudomonadati</taxon>
        <taxon>Thermodesulfobacteriota</taxon>
        <taxon>Desulfuromonadia</taxon>
        <taxon>Geobacterales</taxon>
        <taxon>Geobacteraceae</taxon>
        <taxon>Trichlorobacter</taxon>
    </lineage>
</organism>
<keyword evidence="3" id="KW-1185">Reference proteome</keyword>
<keyword evidence="1" id="KW-0732">Signal</keyword>
<evidence type="ECO:0000313" key="2">
    <source>
        <dbReference type="EMBL" id="ACD95811.1"/>
    </source>
</evidence>
<sequence>MAKKNMLKLAVVVVLSMVAASASYAATLTLSGATSVGGSSFSSSNKVSAYYVSDSGVSTGFAGTAYGIAAAHGQGDKAIASNQSDAKLYFKTTTPGNATSVASAIATNTSFTGTDWTSM</sequence>
<reference evidence="2 3" key="1">
    <citation type="submission" date="2008-05" db="EMBL/GenBank/DDBJ databases">
        <title>Complete sequence of chromosome of Geobacter lovleyi SZ.</title>
        <authorList>
            <consortium name="US DOE Joint Genome Institute"/>
            <person name="Lucas S."/>
            <person name="Copeland A."/>
            <person name="Lapidus A."/>
            <person name="Glavina del Rio T."/>
            <person name="Dalin E."/>
            <person name="Tice H."/>
            <person name="Bruce D."/>
            <person name="Goodwin L."/>
            <person name="Pitluck S."/>
            <person name="Chertkov O."/>
            <person name="Meincke L."/>
            <person name="Brettin T."/>
            <person name="Detter J.C."/>
            <person name="Han C."/>
            <person name="Tapia R."/>
            <person name="Kuske C.R."/>
            <person name="Schmutz J."/>
            <person name="Larimer F."/>
            <person name="Land M."/>
            <person name="Hauser L."/>
            <person name="Kyrpides N."/>
            <person name="Mikhailova N."/>
            <person name="Sung Y."/>
            <person name="Fletcher K.E."/>
            <person name="Ritalahti K.M."/>
            <person name="Loeffler F.E."/>
            <person name="Richardson P."/>
        </authorList>
    </citation>
    <scope>NUCLEOTIDE SEQUENCE [LARGE SCALE GENOMIC DNA]</scope>
    <source>
        <strain evidence="3">ATCC BAA-1151 / DSM 17278 / SZ</strain>
    </source>
</reference>
<dbReference type="STRING" id="398767.Glov_2095"/>
<proteinExistence type="predicted"/>
<dbReference type="RefSeq" id="WP_012470150.1">
    <property type="nucleotide sequence ID" value="NC_010814.1"/>
</dbReference>
<evidence type="ECO:0000256" key="1">
    <source>
        <dbReference type="SAM" id="SignalP"/>
    </source>
</evidence>